<protein>
    <recommendedName>
        <fullName evidence="1">DUF2264 domain-containing protein</fullName>
    </recommendedName>
</protein>
<feature type="domain" description="DUF2264" evidence="1">
    <location>
        <begin position="79"/>
        <end position="181"/>
    </location>
</feature>
<dbReference type="Pfam" id="PF10022">
    <property type="entry name" value="DUF2264"/>
    <property type="match status" value="1"/>
</dbReference>
<dbReference type="RefSeq" id="XP_033424184.1">
    <property type="nucleotide sequence ID" value="XM_033573632.1"/>
</dbReference>
<dbReference type="GeneID" id="54331733"/>
<dbReference type="EMBL" id="QUQM01000006">
    <property type="protein sequence ID" value="KAA8644823.1"/>
    <property type="molecule type" value="Genomic_DNA"/>
</dbReference>
<dbReference type="PANTHER" id="PTHR35339:SF4">
    <property type="entry name" value="LINALOOL DEHYDRATASE_ISOMERASE DOMAIN-CONTAINING PROTEIN"/>
    <property type="match status" value="1"/>
</dbReference>
<proteinExistence type="predicted"/>
<evidence type="ECO:0000259" key="1">
    <source>
        <dbReference type="Pfam" id="PF10022"/>
    </source>
</evidence>
<reference evidence="2 5" key="2">
    <citation type="submission" date="2019-08" db="EMBL/GenBank/DDBJ databases">
        <title>The genome sequence of a newly discovered highly antifungal drug resistant Aspergillus species, Aspergillus tanneri NIH 1004.</title>
        <authorList>
            <person name="Mounaud S."/>
            <person name="Singh I."/>
            <person name="Joardar V."/>
            <person name="Pakala S."/>
            <person name="Pakala S."/>
            <person name="Venepally P."/>
            <person name="Chung J.K."/>
            <person name="Losada L."/>
            <person name="Nierman W.C."/>
        </authorList>
    </citation>
    <scope>NUCLEOTIDE SEQUENCE [LARGE SCALE GENOMIC DNA]</scope>
    <source>
        <strain evidence="2 5">NIH1004</strain>
    </source>
</reference>
<evidence type="ECO:0000313" key="2">
    <source>
        <dbReference type="EMBL" id="KAA8644823.1"/>
    </source>
</evidence>
<dbReference type="EMBL" id="SOSA01000322">
    <property type="protein sequence ID" value="THC92598.1"/>
    <property type="molecule type" value="Genomic_DNA"/>
</dbReference>
<dbReference type="InterPro" id="IPR049349">
    <property type="entry name" value="DUF2264_N"/>
</dbReference>
<comment type="caution">
    <text evidence="3">The sequence shown here is derived from an EMBL/GenBank/DDBJ whole genome shotgun (WGS) entry which is preliminary data.</text>
</comment>
<dbReference type="OrthoDB" id="5150166at2759"/>
<dbReference type="Proteomes" id="UP000308092">
    <property type="component" value="Unassembled WGS sequence"/>
</dbReference>
<sequence length="182" mass="20453">MAERANGKTPHPCLQSIILSFRSDLQDAYRAPHDSSALPPAAAALSRKFNHTPSLKKLLRRELCTASMGIDFLIRRIISGEIEDLDQRIVEMCPIGFTLAAAHELWDPLTDQQKANVTNWLVSVNDREMLNTNWLWFQVFANLSLKRNGAPYSHVRIDAGMDHLDTFHVGGGWSNNGPESHH</sequence>
<keyword evidence="4" id="KW-1185">Reference proteome</keyword>
<dbReference type="AlphaFoldDB" id="A0A4S3JDY9"/>
<dbReference type="Proteomes" id="UP000324241">
    <property type="component" value="Unassembled WGS sequence"/>
</dbReference>
<dbReference type="VEuPathDB" id="FungiDB:EYZ11_007928"/>
<evidence type="ECO:0000313" key="3">
    <source>
        <dbReference type="EMBL" id="THC92598.1"/>
    </source>
</evidence>
<organism evidence="3 4">
    <name type="scientific">Aspergillus tanneri</name>
    <dbReference type="NCBI Taxonomy" id="1220188"/>
    <lineage>
        <taxon>Eukaryota</taxon>
        <taxon>Fungi</taxon>
        <taxon>Dikarya</taxon>
        <taxon>Ascomycota</taxon>
        <taxon>Pezizomycotina</taxon>
        <taxon>Eurotiomycetes</taxon>
        <taxon>Eurotiomycetidae</taxon>
        <taxon>Eurotiales</taxon>
        <taxon>Aspergillaceae</taxon>
        <taxon>Aspergillus</taxon>
        <taxon>Aspergillus subgen. Circumdati</taxon>
    </lineage>
</organism>
<reference evidence="3 4" key="1">
    <citation type="submission" date="2019-03" db="EMBL/GenBank/DDBJ databases">
        <title>The genome sequence of a newly discovered highly antifungal drug resistant Aspergillus species, Aspergillus tanneri NIH 1004.</title>
        <authorList>
            <person name="Mounaud S."/>
            <person name="Singh I."/>
            <person name="Joardar V."/>
            <person name="Pakala S."/>
            <person name="Pakala S."/>
            <person name="Venepally P."/>
            <person name="Hoover J."/>
            <person name="Nierman W."/>
            <person name="Chung J."/>
            <person name="Losada L."/>
        </authorList>
    </citation>
    <scope>NUCLEOTIDE SEQUENCE [LARGE SCALE GENOMIC DNA]</scope>
    <source>
        <strain evidence="3 4">NIH1004</strain>
    </source>
</reference>
<evidence type="ECO:0000313" key="4">
    <source>
        <dbReference type="Proteomes" id="UP000308092"/>
    </source>
</evidence>
<dbReference type="InterPro" id="IPR016624">
    <property type="entry name" value="UCP014753"/>
</dbReference>
<dbReference type="STRING" id="1220188.A0A4S3JDY9"/>
<dbReference type="PANTHER" id="PTHR35339">
    <property type="entry name" value="LINALOOL DEHYDRATASE_ISOMERASE DOMAIN-CONTAINING PROTEIN"/>
    <property type="match status" value="1"/>
</dbReference>
<gene>
    <name evidence="2" type="ORF">ATNIH1004_009031</name>
    <name evidence="3" type="ORF">EYZ11_007928</name>
</gene>
<evidence type="ECO:0000313" key="5">
    <source>
        <dbReference type="Proteomes" id="UP000324241"/>
    </source>
</evidence>
<name>A0A4S3JDY9_9EURO</name>
<accession>A0A4S3JDY9</accession>